<feature type="domain" description="Major facilitator superfamily (MFS) profile" evidence="5">
    <location>
        <begin position="223"/>
        <end position="452"/>
    </location>
</feature>
<dbReference type="GO" id="GO:0022857">
    <property type="term" value="F:transmembrane transporter activity"/>
    <property type="evidence" value="ECO:0007669"/>
    <property type="project" value="InterPro"/>
</dbReference>
<feature type="transmembrane region" description="Helical" evidence="4">
    <location>
        <begin position="78"/>
        <end position="99"/>
    </location>
</feature>
<evidence type="ECO:0000256" key="4">
    <source>
        <dbReference type="SAM" id="Phobius"/>
    </source>
</evidence>
<feature type="transmembrane region" description="Helical" evidence="4">
    <location>
        <begin position="315"/>
        <end position="339"/>
    </location>
</feature>
<sequence>MENINEKIRKSLKYSVIDGAFYCAMVGFGESFFSAFAVFLKASNIQLGLIGSLPQTIGSLSQLYSNKLLKVLKSRQKLVCIGAFLQGLMYLPLMFVFYFGSFRVWYFIMFICLYWILGMILGPAWNSWIGDLVNEKEKGVYFGKRNKIAGFVSFVSFLIAGYILQRFSDGPKTQNMGFILIFFLALISRMLSTFFLLKKYDPEYKITNESQLSLIKFLKQARTDNFGLLTLYMCTLNFGVYIAAPFFTPYMLQDLSLNYKLFTIVSAVTIIIKFILMPVWGGVVDRYGTKKVLSVSGFLMPLIPLLWVFSYNLWYLIIIQAYSGFIWAGFEIAAFNCIFDTTTPQKRVIFIAYYNVLNGVAIFLGALAGGFIVKYNHMFWSKYYLVFIISFALRYAASLIFIPKLKEVRQVESISYGDLLFKVITTMPTKGIVYNLITYGRTHRSGTTNRKN</sequence>
<protein>
    <recommendedName>
        <fullName evidence="5">Major facilitator superfamily (MFS) profile domain-containing protein</fullName>
    </recommendedName>
</protein>
<dbReference type="Pfam" id="PF07690">
    <property type="entry name" value="MFS_1"/>
    <property type="match status" value="1"/>
</dbReference>
<dbReference type="Proteomes" id="UP000179266">
    <property type="component" value="Unassembled WGS sequence"/>
</dbReference>
<keyword evidence="2 4" id="KW-1133">Transmembrane helix</keyword>
<evidence type="ECO:0000256" key="1">
    <source>
        <dbReference type="ARBA" id="ARBA00022692"/>
    </source>
</evidence>
<feature type="transmembrane region" description="Helical" evidence="4">
    <location>
        <begin position="292"/>
        <end position="309"/>
    </location>
</feature>
<feature type="transmembrane region" description="Helical" evidence="4">
    <location>
        <begin position="259"/>
        <end position="280"/>
    </location>
</feature>
<evidence type="ECO:0000256" key="3">
    <source>
        <dbReference type="ARBA" id="ARBA00023136"/>
    </source>
</evidence>
<keyword evidence="3 4" id="KW-0472">Membrane</keyword>
<feature type="transmembrane region" description="Helical" evidence="4">
    <location>
        <begin position="226"/>
        <end position="247"/>
    </location>
</feature>
<accession>A0A1F7S231</accession>
<dbReference type="SUPFAM" id="SSF103473">
    <property type="entry name" value="MFS general substrate transporter"/>
    <property type="match status" value="1"/>
</dbReference>
<dbReference type="Gene3D" id="1.20.1250.20">
    <property type="entry name" value="MFS general substrate transporter like domains"/>
    <property type="match status" value="2"/>
</dbReference>
<dbReference type="EMBL" id="MGDD01000080">
    <property type="protein sequence ID" value="OGL47358.1"/>
    <property type="molecule type" value="Genomic_DNA"/>
</dbReference>
<gene>
    <name evidence="6" type="ORF">A2161_10295</name>
</gene>
<evidence type="ECO:0000313" key="6">
    <source>
        <dbReference type="EMBL" id="OGL47358.1"/>
    </source>
</evidence>
<dbReference type="PROSITE" id="PS50850">
    <property type="entry name" value="MFS"/>
    <property type="match status" value="1"/>
</dbReference>
<dbReference type="PANTHER" id="PTHR23526:SF2">
    <property type="entry name" value="MAJOR FACILITATOR SUPERFAMILY (MFS) PROFILE DOMAIN-CONTAINING PROTEIN"/>
    <property type="match status" value="1"/>
</dbReference>
<dbReference type="AlphaFoldDB" id="A0A1F7S231"/>
<evidence type="ECO:0000259" key="5">
    <source>
        <dbReference type="PROSITE" id="PS50850"/>
    </source>
</evidence>
<proteinExistence type="predicted"/>
<feature type="transmembrane region" description="Helical" evidence="4">
    <location>
        <begin position="146"/>
        <end position="164"/>
    </location>
</feature>
<dbReference type="InterPro" id="IPR052528">
    <property type="entry name" value="Sugar_transport-like"/>
</dbReference>
<reference evidence="6 7" key="1">
    <citation type="journal article" date="2016" name="Nat. Commun.">
        <title>Thousands of microbial genomes shed light on interconnected biogeochemical processes in an aquifer system.</title>
        <authorList>
            <person name="Anantharaman K."/>
            <person name="Brown C.T."/>
            <person name="Hug L.A."/>
            <person name="Sharon I."/>
            <person name="Castelle C.J."/>
            <person name="Probst A.J."/>
            <person name="Thomas B.C."/>
            <person name="Singh A."/>
            <person name="Wilkins M.J."/>
            <person name="Karaoz U."/>
            <person name="Brodie E.L."/>
            <person name="Williams K.H."/>
            <person name="Hubbard S.S."/>
            <person name="Banfield J.F."/>
        </authorList>
    </citation>
    <scope>NUCLEOTIDE SEQUENCE [LARGE SCALE GENOMIC DNA]</scope>
</reference>
<feature type="transmembrane region" description="Helical" evidence="4">
    <location>
        <begin position="105"/>
        <end position="125"/>
    </location>
</feature>
<comment type="caution">
    <text evidence="6">The sequence shown here is derived from an EMBL/GenBank/DDBJ whole genome shotgun (WGS) entry which is preliminary data.</text>
</comment>
<keyword evidence="1 4" id="KW-0812">Transmembrane</keyword>
<feature type="transmembrane region" description="Helical" evidence="4">
    <location>
        <begin position="351"/>
        <end position="372"/>
    </location>
</feature>
<name>A0A1F7S231_9BACT</name>
<evidence type="ECO:0000256" key="2">
    <source>
        <dbReference type="ARBA" id="ARBA00022989"/>
    </source>
</evidence>
<evidence type="ECO:0000313" key="7">
    <source>
        <dbReference type="Proteomes" id="UP000179266"/>
    </source>
</evidence>
<dbReference type="InterPro" id="IPR011701">
    <property type="entry name" value="MFS"/>
</dbReference>
<feature type="transmembrane region" description="Helical" evidence="4">
    <location>
        <begin position="176"/>
        <end position="197"/>
    </location>
</feature>
<dbReference type="InterPro" id="IPR036259">
    <property type="entry name" value="MFS_trans_sf"/>
</dbReference>
<feature type="transmembrane region" description="Helical" evidence="4">
    <location>
        <begin position="384"/>
        <end position="402"/>
    </location>
</feature>
<dbReference type="InterPro" id="IPR020846">
    <property type="entry name" value="MFS_dom"/>
</dbReference>
<dbReference type="PANTHER" id="PTHR23526">
    <property type="entry name" value="INTEGRAL MEMBRANE TRANSPORT PROTEIN-RELATED"/>
    <property type="match status" value="1"/>
</dbReference>
<organism evidence="6 7">
    <name type="scientific">Candidatus Schekmanbacteria bacterium RBG_13_48_7</name>
    <dbReference type="NCBI Taxonomy" id="1817878"/>
    <lineage>
        <taxon>Bacteria</taxon>
        <taxon>Candidatus Schekmaniibacteriota</taxon>
    </lineage>
</organism>